<evidence type="ECO:0000256" key="5">
    <source>
        <dbReference type="ARBA" id="ARBA00023136"/>
    </source>
</evidence>
<dbReference type="Proteomes" id="UP000095728">
    <property type="component" value="Unassembled WGS sequence"/>
</dbReference>
<keyword evidence="5" id="KW-0472">Membrane</keyword>
<dbReference type="PANTHER" id="PTHR11753">
    <property type="entry name" value="ADAPTOR COMPLEXES SMALL SUBUNIT FAMILY"/>
    <property type="match status" value="1"/>
</dbReference>
<evidence type="ECO:0000313" key="8">
    <source>
        <dbReference type="Proteomes" id="UP000095728"/>
    </source>
</evidence>
<dbReference type="FunCoup" id="A0A1E5RGX9">
    <property type="interactions" value="415"/>
</dbReference>
<evidence type="ECO:0000259" key="6">
    <source>
        <dbReference type="Pfam" id="PF01217"/>
    </source>
</evidence>
<comment type="caution">
    <text evidence="7">The sequence shown here is derived from an EMBL/GenBank/DDBJ whole genome shotgun (WGS) entry which is preliminary data.</text>
</comment>
<dbReference type="InParanoid" id="A0A1E5RGX9"/>
<dbReference type="InterPro" id="IPR000804">
    <property type="entry name" value="Clathrin_sm-chain_CS"/>
</dbReference>
<dbReference type="STRING" id="56408.A0A1E5RGX9"/>
<dbReference type="AlphaFoldDB" id="A0A1E5RGX9"/>
<evidence type="ECO:0000256" key="4">
    <source>
        <dbReference type="ARBA" id="ARBA00022927"/>
    </source>
</evidence>
<dbReference type="InterPro" id="IPR022775">
    <property type="entry name" value="AP_mu_sigma_su"/>
</dbReference>
<dbReference type="GO" id="GO:0016192">
    <property type="term" value="P:vesicle-mediated transport"/>
    <property type="evidence" value="ECO:0007669"/>
    <property type="project" value="InterPro"/>
</dbReference>
<dbReference type="Pfam" id="PF01217">
    <property type="entry name" value="Clat_adaptor_s"/>
    <property type="match status" value="1"/>
</dbReference>
<dbReference type="EMBL" id="LPNM01000006">
    <property type="protein sequence ID" value="OEJ86134.1"/>
    <property type="molecule type" value="Genomic_DNA"/>
</dbReference>
<protein>
    <submittedName>
        <fullName evidence="7">AP-3 complex subunit sigma</fullName>
    </submittedName>
</protein>
<dbReference type="SUPFAM" id="SSF64356">
    <property type="entry name" value="SNARE-like"/>
    <property type="match status" value="1"/>
</dbReference>
<dbReference type="PROSITE" id="PS00989">
    <property type="entry name" value="CLAT_ADAPTOR_S"/>
    <property type="match status" value="1"/>
</dbReference>
<evidence type="ECO:0000256" key="3">
    <source>
        <dbReference type="ARBA" id="ARBA00022448"/>
    </source>
</evidence>
<keyword evidence="3" id="KW-0813">Transport</keyword>
<feature type="domain" description="AP complex mu/sigma subunit" evidence="6">
    <location>
        <begin position="1"/>
        <end position="172"/>
    </location>
</feature>
<proteinExistence type="inferred from homology"/>
<comment type="similarity">
    <text evidence="2">Belongs to the adaptor complexes small subunit family.</text>
</comment>
<keyword evidence="8" id="KW-1185">Reference proteome</keyword>
<sequence>MIHSVLIFNKNGQPRLVKFYTPVDVVKQQLLLKQVYDLISRRIVDEQSSFLVTPPDLLGAGSSGGSKNEYQASFEDDDYEDEEQDTIQIIYKNFATLYFVFIVDEQESELSILDLIQTFVECLDMCFRDVCELDLVFGWQTLQSVLEEMVQGGIVIETDKYEIVKAIDLLNSSTTSKSVGGLASFFDPSQYGNSSSTGTMLSGSNLSNAFSMFASGGFSNWAGHQ</sequence>
<reference evidence="8" key="1">
    <citation type="journal article" date="2016" name="Genome Announc.">
        <title>Genome sequences of three species of Hanseniaspora isolated from spontaneous wine fermentations.</title>
        <authorList>
            <person name="Sternes P.R."/>
            <person name="Lee D."/>
            <person name="Kutyna D.R."/>
            <person name="Borneman A.R."/>
        </authorList>
    </citation>
    <scope>NUCLEOTIDE SEQUENCE [LARGE SCALE GENOMIC DNA]</scope>
    <source>
        <strain evidence="8">AWRI3579</strain>
    </source>
</reference>
<dbReference type="GO" id="GO:0006886">
    <property type="term" value="P:intracellular protein transport"/>
    <property type="evidence" value="ECO:0007669"/>
    <property type="project" value="InterPro"/>
</dbReference>
<dbReference type="InterPro" id="IPR016635">
    <property type="entry name" value="AP_complex_ssu"/>
</dbReference>
<dbReference type="InterPro" id="IPR011012">
    <property type="entry name" value="Longin-like_dom_sf"/>
</dbReference>
<evidence type="ECO:0000256" key="1">
    <source>
        <dbReference type="ARBA" id="ARBA00004308"/>
    </source>
</evidence>
<accession>A0A1E5RGX9</accession>
<evidence type="ECO:0000313" key="7">
    <source>
        <dbReference type="EMBL" id="OEJ86134.1"/>
    </source>
</evidence>
<keyword evidence="4" id="KW-0653">Protein transport</keyword>
<gene>
    <name evidence="7" type="ORF">AWRI3579_g1139</name>
</gene>
<comment type="subcellular location">
    <subcellularLocation>
        <location evidence="1">Endomembrane system</location>
    </subcellularLocation>
</comment>
<evidence type="ECO:0000256" key="2">
    <source>
        <dbReference type="ARBA" id="ARBA00006972"/>
    </source>
</evidence>
<dbReference type="GO" id="GO:0030117">
    <property type="term" value="C:membrane coat"/>
    <property type="evidence" value="ECO:0007669"/>
    <property type="project" value="InterPro"/>
</dbReference>
<organism evidence="7 8">
    <name type="scientific">Hanseniaspora osmophila</name>
    <dbReference type="NCBI Taxonomy" id="56408"/>
    <lineage>
        <taxon>Eukaryota</taxon>
        <taxon>Fungi</taxon>
        <taxon>Dikarya</taxon>
        <taxon>Ascomycota</taxon>
        <taxon>Saccharomycotina</taxon>
        <taxon>Saccharomycetes</taxon>
        <taxon>Saccharomycodales</taxon>
        <taxon>Saccharomycodaceae</taxon>
        <taxon>Hanseniaspora</taxon>
    </lineage>
</organism>
<name>A0A1E5RGX9_9ASCO</name>
<dbReference type="OrthoDB" id="10261046at2759"/>
<dbReference type="Gene3D" id="3.30.450.60">
    <property type="match status" value="1"/>
</dbReference>
<dbReference type="GO" id="GO:0012505">
    <property type="term" value="C:endomembrane system"/>
    <property type="evidence" value="ECO:0007669"/>
    <property type="project" value="UniProtKB-SubCell"/>
</dbReference>